<dbReference type="EMBL" id="CCJV01000137">
    <property type="protein sequence ID" value="CDT61784.1"/>
    <property type="molecule type" value="Genomic_DNA"/>
</dbReference>
<dbReference type="Proteomes" id="UP000049495">
    <property type="component" value="Unassembled WGS sequence"/>
</dbReference>
<proteinExistence type="predicted"/>
<reference evidence="2" key="1">
    <citation type="submission" date="2014-06" db="EMBL/GenBank/DDBJ databases">
        <authorList>
            <person name="Le Roux Frederique"/>
        </authorList>
    </citation>
    <scope>NUCLEOTIDE SEQUENCE [LARGE SCALE GENOMIC DNA]</scope>
    <source>
        <strain evidence="2">J5-5</strain>
    </source>
</reference>
<accession>A0A822N052</accession>
<evidence type="ECO:0000313" key="1">
    <source>
        <dbReference type="EMBL" id="CDT61784.1"/>
    </source>
</evidence>
<comment type="caution">
    <text evidence="1">The sequence shown here is derived from an EMBL/GenBank/DDBJ whole genome shotgun (WGS) entry which is preliminary data.</text>
</comment>
<dbReference type="Gene3D" id="3.90.550.10">
    <property type="entry name" value="Spore Coat Polysaccharide Biosynthesis Protein SpsA, Chain A"/>
    <property type="match status" value="1"/>
</dbReference>
<organism evidence="1 2">
    <name type="scientific">Vibrio crassostreae</name>
    <dbReference type="NCBI Taxonomy" id="246167"/>
    <lineage>
        <taxon>Bacteria</taxon>
        <taxon>Pseudomonadati</taxon>
        <taxon>Pseudomonadota</taxon>
        <taxon>Gammaproteobacteria</taxon>
        <taxon>Vibrionales</taxon>
        <taxon>Vibrionaceae</taxon>
        <taxon>Vibrio</taxon>
    </lineage>
</organism>
<sequence>MVMSLMNTCVFICRYKFSLEEILENFANFSTGYSYFIFDNSEIPLSDDEKEILERADDAVYYYSFSDNLGLAYALNYLNKVAIEKDFTHAIYFDQDSKIDSELIKGLSESFFDNSKDLFCIGPKPVTYDHEDYYVRYSGKVDGAVDIYNAKELITSGMLYSLEISNHIGGFDEKLFLDMVDFEICWRARNKGYNVIVDKKVIMQHQVGENAFNFFGRKLPISAPIRNYYQTRNNLYLLINSDSPLPYKLYMFSRRLVNIIINLIFVGNKKERLVYNLKGIKDAIRKNMGKYRS</sequence>
<evidence type="ECO:0000313" key="2">
    <source>
        <dbReference type="Proteomes" id="UP000049495"/>
    </source>
</evidence>
<protein>
    <submittedName>
        <fullName evidence="1">Uncharacterized protein</fullName>
    </submittedName>
</protein>
<gene>
    <name evidence="1" type="ORF">VCR5J5_730136</name>
</gene>
<dbReference type="InterPro" id="IPR029044">
    <property type="entry name" value="Nucleotide-diphossugar_trans"/>
</dbReference>
<dbReference type="AlphaFoldDB" id="A0A822N052"/>
<name>A0A822N052_9VIBR</name>
<dbReference type="SUPFAM" id="SSF53448">
    <property type="entry name" value="Nucleotide-diphospho-sugar transferases"/>
    <property type="match status" value="1"/>
</dbReference>